<feature type="transmembrane region" description="Helical" evidence="6">
    <location>
        <begin position="351"/>
        <end position="370"/>
    </location>
</feature>
<gene>
    <name evidence="8" type="ORF">VHP8226_01528</name>
</gene>
<evidence type="ECO:0000313" key="8">
    <source>
        <dbReference type="EMBL" id="CAH0526042.1"/>
    </source>
</evidence>
<keyword evidence="9" id="KW-1185">Reference proteome</keyword>
<dbReference type="EMBL" id="CAKLCM010000002">
    <property type="protein sequence ID" value="CAH0526042.1"/>
    <property type="molecule type" value="Genomic_DNA"/>
</dbReference>
<dbReference type="InterPro" id="IPR013525">
    <property type="entry name" value="ABC2_TM"/>
</dbReference>
<evidence type="ECO:0000256" key="5">
    <source>
        <dbReference type="ARBA" id="ARBA00023136"/>
    </source>
</evidence>
<feature type="transmembrane region" description="Helical" evidence="6">
    <location>
        <begin position="226"/>
        <end position="245"/>
    </location>
</feature>
<feature type="transmembrane region" description="Helical" evidence="6">
    <location>
        <begin position="290"/>
        <end position="310"/>
    </location>
</feature>
<evidence type="ECO:0000259" key="7">
    <source>
        <dbReference type="Pfam" id="PF12698"/>
    </source>
</evidence>
<feature type="transmembrane region" description="Helical" evidence="6">
    <location>
        <begin position="12"/>
        <end position="34"/>
    </location>
</feature>
<dbReference type="Gene3D" id="3.40.1710.10">
    <property type="entry name" value="abc type-2 transporter like domain"/>
    <property type="match status" value="1"/>
</dbReference>
<comment type="caution">
    <text evidence="8">The sequence shown here is derived from an EMBL/GenBank/DDBJ whole genome shotgun (WGS) entry which is preliminary data.</text>
</comment>
<keyword evidence="4 6" id="KW-1133">Transmembrane helix</keyword>
<organism evidence="8 9">
    <name type="scientific">Vibrio hippocampi</name>
    <dbReference type="NCBI Taxonomy" id="654686"/>
    <lineage>
        <taxon>Bacteria</taxon>
        <taxon>Pseudomonadati</taxon>
        <taxon>Pseudomonadota</taxon>
        <taxon>Gammaproteobacteria</taxon>
        <taxon>Vibrionales</taxon>
        <taxon>Vibrionaceae</taxon>
        <taxon>Vibrio</taxon>
    </lineage>
</organism>
<dbReference type="RefSeq" id="WP_237484477.1">
    <property type="nucleotide sequence ID" value="NZ_CAKLCM010000002.1"/>
</dbReference>
<keyword evidence="2" id="KW-1003">Cell membrane</keyword>
<dbReference type="Pfam" id="PF12698">
    <property type="entry name" value="ABC2_membrane_3"/>
    <property type="match status" value="1"/>
</dbReference>
<evidence type="ECO:0000256" key="6">
    <source>
        <dbReference type="SAM" id="Phobius"/>
    </source>
</evidence>
<evidence type="ECO:0000256" key="1">
    <source>
        <dbReference type="ARBA" id="ARBA00004651"/>
    </source>
</evidence>
<keyword evidence="5 6" id="KW-0472">Membrane</keyword>
<dbReference type="PANTHER" id="PTHR30294">
    <property type="entry name" value="MEMBRANE COMPONENT OF ABC TRANSPORTER YHHJ-RELATED"/>
    <property type="match status" value="1"/>
</dbReference>
<reference evidence="8" key="1">
    <citation type="submission" date="2021-12" db="EMBL/GenBank/DDBJ databases">
        <authorList>
            <person name="Rodrigo-Torres L."/>
            <person name="Arahal R. D."/>
            <person name="Lucena T."/>
        </authorList>
    </citation>
    <scope>NUCLEOTIDE SEQUENCE</scope>
    <source>
        <strain evidence="8">CECT 8226</strain>
    </source>
</reference>
<feature type="domain" description="ABC-2 type transporter transmembrane" evidence="7">
    <location>
        <begin position="22"/>
        <end position="368"/>
    </location>
</feature>
<protein>
    <recommendedName>
        <fullName evidence="7">ABC-2 type transporter transmembrane domain-containing protein</fullName>
    </recommendedName>
</protein>
<dbReference type="InterPro" id="IPR051449">
    <property type="entry name" value="ABC-2_transporter_component"/>
</dbReference>
<feature type="transmembrane region" description="Helical" evidence="6">
    <location>
        <begin position="257"/>
        <end position="281"/>
    </location>
</feature>
<sequence length="385" mass="42908">MKLMDLIFHELKALVLNPVIALTVFGGTVFYSFLYPLPYQQQIPRDLPIAVVNLDASQLSYKLERMVDASPNVKVVERLHSIDSAKRQFMQDKITGFVVIPEHFYKDVLLGKAPVLSYAGNASLLLVYGTVVEGLAQAGGTLAAEAKVAKYLQQGVPLVLASEQYSAVKLNSKPTFNPRMGYIDYIVPAVFVLILQQTLLIAAGLLGATQKNQTGYWNQVSRFELITVRMALLSAVYYLLGMYYFGWSFSLHGVSVYAHIGQLLALMLPFFLCTIAIGIWLGNIASKREYVTTLVLMSSMPLLFISGVVWPTEALPQPLVLFAQLLPTAPAINGFLKLNQMAADWWQVAPLWRQLWIQCLVWSAIAYLTYPKTSRSKHKKVPLAN</sequence>
<proteinExistence type="predicted"/>
<feature type="transmembrane region" description="Helical" evidence="6">
    <location>
        <begin position="185"/>
        <end position="206"/>
    </location>
</feature>
<keyword evidence="3 6" id="KW-0812">Transmembrane</keyword>
<evidence type="ECO:0000313" key="9">
    <source>
        <dbReference type="Proteomes" id="UP000838160"/>
    </source>
</evidence>
<dbReference type="PANTHER" id="PTHR30294:SF46">
    <property type="entry name" value="ABC TRANSPORTER PERMEASE"/>
    <property type="match status" value="1"/>
</dbReference>
<accession>A0ABM8ZH75</accession>
<evidence type="ECO:0000256" key="4">
    <source>
        <dbReference type="ARBA" id="ARBA00022989"/>
    </source>
</evidence>
<dbReference type="Proteomes" id="UP000838160">
    <property type="component" value="Unassembled WGS sequence"/>
</dbReference>
<comment type="subcellular location">
    <subcellularLocation>
        <location evidence="1">Cell membrane</location>
        <topology evidence="1">Multi-pass membrane protein</topology>
    </subcellularLocation>
</comment>
<name>A0ABM8ZH75_9VIBR</name>
<evidence type="ECO:0000256" key="2">
    <source>
        <dbReference type="ARBA" id="ARBA00022475"/>
    </source>
</evidence>
<evidence type="ECO:0000256" key="3">
    <source>
        <dbReference type="ARBA" id="ARBA00022692"/>
    </source>
</evidence>